<sequence>MSPMQSLFVQQCMKRLHLRGREEEQGIELEYLEKLHYKHECWLYSRTTQVDFEYLKDLPVLVLDVNDDFKNDKIKQECIIDKVKEFLSSL</sequence>
<dbReference type="InterPro" id="IPR031314">
    <property type="entry name" value="DNK_dom"/>
</dbReference>
<dbReference type="EMBL" id="JAHFZB010000023">
    <property type="protein sequence ID" value="KAK6475928.1"/>
    <property type="molecule type" value="Genomic_DNA"/>
</dbReference>
<evidence type="ECO:0000313" key="2">
    <source>
        <dbReference type="EMBL" id="KAK6475928.1"/>
    </source>
</evidence>
<dbReference type="InterPro" id="IPR050566">
    <property type="entry name" value="Deoxyribonucleoside_kinase"/>
</dbReference>
<dbReference type="PANTHER" id="PTHR10513:SF48">
    <property type="entry name" value="DEOXYCYTIDINE KINASE 2"/>
    <property type="match status" value="1"/>
</dbReference>
<dbReference type="SUPFAM" id="SSF52540">
    <property type="entry name" value="P-loop containing nucleoside triphosphate hydrolases"/>
    <property type="match status" value="1"/>
</dbReference>
<name>A0ABR0YTM3_HUSHU</name>
<protein>
    <submittedName>
        <fullName evidence="2">Deoxycytidine kinase-like</fullName>
    </submittedName>
</protein>
<organism evidence="2 3">
    <name type="scientific">Huso huso</name>
    <name type="common">Beluga</name>
    <name type="synonym">Acipenser huso</name>
    <dbReference type="NCBI Taxonomy" id="61971"/>
    <lineage>
        <taxon>Eukaryota</taxon>
        <taxon>Metazoa</taxon>
        <taxon>Chordata</taxon>
        <taxon>Craniata</taxon>
        <taxon>Vertebrata</taxon>
        <taxon>Euteleostomi</taxon>
        <taxon>Actinopterygii</taxon>
        <taxon>Chondrostei</taxon>
        <taxon>Acipenseriformes</taxon>
        <taxon>Acipenseridae</taxon>
        <taxon>Huso</taxon>
    </lineage>
</organism>
<dbReference type="InterPro" id="IPR027417">
    <property type="entry name" value="P-loop_NTPase"/>
</dbReference>
<dbReference type="Proteomes" id="UP001369086">
    <property type="component" value="Unassembled WGS sequence"/>
</dbReference>
<reference evidence="2 3" key="1">
    <citation type="submission" date="2021-05" db="EMBL/GenBank/DDBJ databases">
        <authorList>
            <person name="Zahm M."/>
            <person name="Klopp C."/>
            <person name="Cabau C."/>
            <person name="Kuhl H."/>
            <person name="Suciu R."/>
            <person name="Ciorpac M."/>
            <person name="Holostenco D."/>
            <person name="Gessner J."/>
            <person name="Wuertz S."/>
            <person name="Hohne C."/>
            <person name="Stock M."/>
            <person name="Gislard M."/>
            <person name="Lluch J."/>
            <person name="Milhes M."/>
            <person name="Lampietro C."/>
            <person name="Lopez Roques C."/>
            <person name="Donnadieu C."/>
            <person name="Du K."/>
            <person name="Schartl M."/>
            <person name="Guiguen Y."/>
        </authorList>
    </citation>
    <scope>NUCLEOTIDE SEQUENCE [LARGE SCALE GENOMIC DNA]</scope>
    <source>
        <strain evidence="2">Hh-F2</strain>
        <tissue evidence="2">Blood</tissue>
    </source>
</reference>
<dbReference type="Gene3D" id="3.40.50.300">
    <property type="entry name" value="P-loop containing nucleotide triphosphate hydrolases"/>
    <property type="match status" value="1"/>
</dbReference>
<evidence type="ECO:0000313" key="3">
    <source>
        <dbReference type="Proteomes" id="UP001369086"/>
    </source>
</evidence>
<gene>
    <name evidence="2" type="ORF">HHUSO_G23921</name>
</gene>
<accession>A0ABR0YTM3</accession>
<comment type="caution">
    <text evidence="2">The sequence shown here is derived from an EMBL/GenBank/DDBJ whole genome shotgun (WGS) entry which is preliminary data.</text>
</comment>
<keyword evidence="3" id="KW-1185">Reference proteome</keyword>
<proteinExistence type="predicted"/>
<dbReference type="PANTHER" id="PTHR10513">
    <property type="entry name" value="DEOXYNUCLEOSIDE KINASE"/>
    <property type="match status" value="1"/>
</dbReference>
<evidence type="ECO:0000259" key="1">
    <source>
        <dbReference type="Pfam" id="PF01712"/>
    </source>
</evidence>
<dbReference type="Pfam" id="PF01712">
    <property type="entry name" value="dNK"/>
    <property type="match status" value="1"/>
</dbReference>
<feature type="domain" description="Deoxynucleoside kinase" evidence="1">
    <location>
        <begin position="9"/>
        <end position="87"/>
    </location>
</feature>